<name>A0A939QN04_9MICO</name>
<dbReference type="InterPro" id="IPR003960">
    <property type="entry name" value="ATPase_AAA_CS"/>
</dbReference>
<dbReference type="AlphaFoldDB" id="A0A939QN04"/>
<dbReference type="Pfam" id="PF00004">
    <property type="entry name" value="AAA"/>
    <property type="match status" value="1"/>
</dbReference>
<evidence type="ECO:0000256" key="4">
    <source>
        <dbReference type="RuleBase" id="RU003651"/>
    </source>
</evidence>
<dbReference type="InterPro" id="IPR003593">
    <property type="entry name" value="AAA+_ATPase"/>
</dbReference>
<dbReference type="PANTHER" id="PTHR23073">
    <property type="entry name" value="26S PROTEASOME REGULATORY SUBUNIT"/>
    <property type="match status" value="1"/>
</dbReference>
<keyword evidence="7" id="KW-1185">Reference proteome</keyword>
<comment type="caution">
    <text evidence="6">The sequence shown here is derived from an EMBL/GenBank/DDBJ whole genome shotgun (WGS) entry which is preliminary data.</text>
</comment>
<dbReference type="EMBL" id="JAGFBF010000005">
    <property type="protein sequence ID" value="MBO2990699.1"/>
    <property type="molecule type" value="Genomic_DNA"/>
</dbReference>
<dbReference type="SUPFAM" id="SSF52540">
    <property type="entry name" value="P-loop containing nucleoside triphosphate hydrolases"/>
    <property type="match status" value="1"/>
</dbReference>
<comment type="similarity">
    <text evidence="1 4">Belongs to the AAA ATPase family.</text>
</comment>
<dbReference type="InterPro" id="IPR027417">
    <property type="entry name" value="P-loop_NTPase"/>
</dbReference>
<sequence length="311" mass="33646">MTANSELFGNVLEYPDSAALQRFDALVGIDQIKQRLVNEASVLINPEVLERWSVKHHGSALNAVHAVEERTPLIVLAGDVGTGKTELAESVGDPIARSLNLPMLTLYPLSLNARGRGLVGEMSTLITQAFEHVRSSLGQARDSNGKIRSAAILLIDEADAIAQSRELAQMHHEDRAGVNALIRAIDSLRRDKLPVLTILCTNRSDALDPAIARRAAHVFAFERPSEEQRAHVLTQALTGTGIAPIAIDEAARLLGPNAEREWGATYSDLRQRFVPDLVLNAYGNDMPISEEALTEAGASFVPTRPFGANNG</sequence>
<evidence type="ECO:0000256" key="1">
    <source>
        <dbReference type="ARBA" id="ARBA00006914"/>
    </source>
</evidence>
<evidence type="ECO:0000256" key="3">
    <source>
        <dbReference type="ARBA" id="ARBA00022840"/>
    </source>
</evidence>
<dbReference type="GO" id="GO:0005524">
    <property type="term" value="F:ATP binding"/>
    <property type="evidence" value="ECO:0007669"/>
    <property type="project" value="UniProtKB-KW"/>
</dbReference>
<evidence type="ECO:0000313" key="7">
    <source>
        <dbReference type="Proteomes" id="UP000668403"/>
    </source>
</evidence>
<accession>A0A939QN04</accession>
<dbReference type="InterPro" id="IPR050221">
    <property type="entry name" value="26S_Proteasome_ATPase"/>
</dbReference>
<organism evidence="6 7">
    <name type="scientific">Leucobacter tardus</name>
    <dbReference type="NCBI Taxonomy" id="501483"/>
    <lineage>
        <taxon>Bacteria</taxon>
        <taxon>Bacillati</taxon>
        <taxon>Actinomycetota</taxon>
        <taxon>Actinomycetes</taxon>
        <taxon>Micrococcales</taxon>
        <taxon>Microbacteriaceae</taxon>
        <taxon>Leucobacter</taxon>
    </lineage>
</organism>
<dbReference type="SMART" id="SM00382">
    <property type="entry name" value="AAA"/>
    <property type="match status" value="1"/>
</dbReference>
<keyword evidence="2 4" id="KW-0547">Nucleotide-binding</keyword>
<dbReference type="PROSITE" id="PS00674">
    <property type="entry name" value="AAA"/>
    <property type="match status" value="1"/>
</dbReference>
<dbReference type="InterPro" id="IPR003959">
    <property type="entry name" value="ATPase_AAA_core"/>
</dbReference>
<dbReference type="Gene3D" id="3.40.50.300">
    <property type="entry name" value="P-loop containing nucleotide triphosphate hydrolases"/>
    <property type="match status" value="1"/>
</dbReference>
<keyword evidence="3 4" id="KW-0067">ATP-binding</keyword>
<evidence type="ECO:0000259" key="5">
    <source>
        <dbReference type="SMART" id="SM00382"/>
    </source>
</evidence>
<evidence type="ECO:0000313" key="6">
    <source>
        <dbReference type="EMBL" id="MBO2990699.1"/>
    </source>
</evidence>
<dbReference type="Proteomes" id="UP000668403">
    <property type="component" value="Unassembled WGS sequence"/>
</dbReference>
<dbReference type="RefSeq" id="WP_208239896.1">
    <property type="nucleotide sequence ID" value="NZ_BAAAQU010000002.1"/>
</dbReference>
<proteinExistence type="inferred from homology"/>
<dbReference type="GO" id="GO:0016887">
    <property type="term" value="F:ATP hydrolysis activity"/>
    <property type="evidence" value="ECO:0007669"/>
    <property type="project" value="InterPro"/>
</dbReference>
<gene>
    <name evidence="6" type="ORF">J4H85_11905</name>
</gene>
<evidence type="ECO:0000256" key="2">
    <source>
        <dbReference type="ARBA" id="ARBA00022741"/>
    </source>
</evidence>
<protein>
    <submittedName>
        <fullName evidence="6">AAA family ATPase</fullName>
    </submittedName>
</protein>
<feature type="domain" description="AAA+ ATPase" evidence="5">
    <location>
        <begin position="70"/>
        <end position="225"/>
    </location>
</feature>
<dbReference type="CDD" id="cd19481">
    <property type="entry name" value="RecA-like_protease"/>
    <property type="match status" value="1"/>
</dbReference>
<reference evidence="6" key="1">
    <citation type="submission" date="2021-03" db="EMBL/GenBank/DDBJ databases">
        <title>Leucobacter chromiisoli sp. nov., isolated from chromium-containing soil of chemical plant.</title>
        <authorList>
            <person name="Xu Z."/>
        </authorList>
    </citation>
    <scope>NUCLEOTIDE SEQUENCE</scope>
    <source>
        <strain evidence="6">K 70/01</strain>
    </source>
</reference>